<dbReference type="CDD" id="cd07302">
    <property type="entry name" value="CHD"/>
    <property type="match status" value="1"/>
</dbReference>
<sequence>MTAVQAKRIVASVLFCDIKNFTSLFDEKDPVEAFAFANYVLSSLSKIIIDYGGTVDKLMGDGILAHFGIINPCEDHAIKACNCCLKLLDEIWNINCTRYSLNQMTISIGVGLNSGEVVYGKITAGNYEEYSIYGDVVNTVTRIEQMTRYLSVDILVSKSIVNLCENNFEFCDVGKYELKGKKGVHQLYWLLPINPIKNASGNL</sequence>
<name>A0A833N5Q7_9BACT</name>
<evidence type="ECO:0000313" key="2">
    <source>
        <dbReference type="EMBL" id="KAB8031012.1"/>
    </source>
</evidence>
<dbReference type="GO" id="GO:0035556">
    <property type="term" value="P:intracellular signal transduction"/>
    <property type="evidence" value="ECO:0007669"/>
    <property type="project" value="InterPro"/>
</dbReference>
<dbReference type="GO" id="GO:0009190">
    <property type="term" value="P:cyclic nucleotide biosynthetic process"/>
    <property type="evidence" value="ECO:0007669"/>
    <property type="project" value="InterPro"/>
</dbReference>
<accession>A0A833N5Q7</accession>
<dbReference type="InterPro" id="IPR029787">
    <property type="entry name" value="Nucleotide_cyclase"/>
</dbReference>
<proteinExistence type="predicted"/>
<reference evidence="2 3" key="1">
    <citation type="submission" date="2019-10" db="EMBL/GenBank/DDBJ databases">
        <title>New genus of Silvanigrellaceae.</title>
        <authorList>
            <person name="Pitt A."/>
            <person name="Hahn M.W."/>
        </authorList>
    </citation>
    <scope>NUCLEOTIDE SEQUENCE [LARGE SCALE GENOMIC DNA]</scope>
    <source>
        <strain evidence="2 3">33A1-SZDP</strain>
    </source>
</reference>
<dbReference type="GO" id="GO:0004016">
    <property type="term" value="F:adenylate cyclase activity"/>
    <property type="evidence" value="ECO:0007669"/>
    <property type="project" value="UniProtKB-ARBA"/>
</dbReference>
<dbReference type="AlphaFoldDB" id="A0A833N5Q7"/>
<dbReference type="PANTHER" id="PTHR43081">
    <property type="entry name" value="ADENYLATE CYCLASE, TERMINAL-DIFFERENTIATION SPECIFIC-RELATED"/>
    <property type="match status" value="1"/>
</dbReference>
<dbReference type="PANTHER" id="PTHR43081:SF1">
    <property type="entry name" value="ADENYLATE CYCLASE, TERMINAL-DIFFERENTIATION SPECIFIC"/>
    <property type="match status" value="1"/>
</dbReference>
<keyword evidence="3" id="KW-1185">Reference proteome</keyword>
<feature type="domain" description="Guanylate cyclase" evidence="1">
    <location>
        <begin position="12"/>
        <end position="144"/>
    </location>
</feature>
<organism evidence="2 3">
    <name type="scientific">Fluviispira multicolorata</name>
    <dbReference type="NCBI Taxonomy" id="2654512"/>
    <lineage>
        <taxon>Bacteria</taxon>
        <taxon>Pseudomonadati</taxon>
        <taxon>Bdellovibrionota</taxon>
        <taxon>Oligoflexia</taxon>
        <taxon>Silvanigrellales</taxon>
        <taxon>Silvanigrellaceae</taxon>
        <taxon>Fluviispira</taxon>
    </lineage>
</organism>
<dbReference type="PROSITE" id="PS50125">
    <property type="entry name" value="GUANYLATE_CYCLASE_2"/>
    <property type="match status" value="1"/>
</dbReference>
<dbReference type="SMART" id="SM00044">
    <property type="entry name" value="CYCc"/>
    <property type="match status" value="1"/>
</dbReference>
<gene>
    <name evidence="2" type="ORF">GCL57_08575</name>
</gene>
<comment type="caution">
    <text evidence="2">The sequence shown here is derived from an EMBL/GenBank/DDBJ whole genome shotgun (WGS) entry which is preliminary data.</text>
</comment>
<dbReference type="SUPFAM" id="SSF55073">
    <property type="entry name" value="Nucleotide cyclase"/>
    <property type="match status" value="1"/>
</dbReference>
<evidence type="ECO:0000313" key="3">
    <source>
        <dbReference type="Proteomes" id="UP000442694"/>
    </source>
</evidence>
<dbReference type="Gene3D" id="3.30.70.1230">
    <property type="entry name" value="Nucleotide cyclase"/>
    <property type="match status" value="1"/>
</dbReference>
<dbReference type="EMBL" id="WFLN01000006">
    <property type="protein sequence ID" value="KAB8031012.1"/>
    <property type="molecule type" value="Genomic_DNA"/>
</dbReference>
<dbReference type="InterPro" id="IPR001054">
    <property type="entry name" value="A/G_cyclase"/>
</dbReference>
<evidence type="ECO:0000259" key="1">
    <source>
        <dbReference type="PROSITE" id="PS50125"/>
    </source>
</evidence>
<protein>
    <recommendedName>
        <fullName evidence="1">Guanylate cyclase domain-containing protein</fullName>
    </recommendedName>
</protein>
<dbReference type="Proteomes" id="UP000442694">
    <property type="component" value="Unassembled WGS sequence"/>
</dbReference>
<dbReference type="RefSeq" id="WP_152212938.1">
    <property type="nucleotide sequence ID" value="NZ_WFLN01000006.1"/>
</dbReference>
<dbReference type="Pfam" id="PF00211">
    <property type="entry name" value="Guanylate_cyc"/>
    <property type="match status" value="1"/>
</dbReference>
<dbReference type="InterPro" id="IPR050697">
    <property type="entry name" value="Adenylyl/Guanylyl_Cyclase_3/4"/>
</dbReference>